<gene>
    <name evidence="15" type="ORF">CG50_01965</name>
</gene>
<proteinExistence type="predicted"/>
<dbReference type="InterPro" id="IPR050428">
    <property type="entry name" value="TCS_sensor_his_kinase"/>
</dbReference>
<evidence type="ECO:0000256" key="11">
    <source>
        <dbReference type="ARBA" id="ARBA00023012"/>
    </source>
</evidence>
<dbReference type="InterPro" id="IPR036890">
    <property type="entry name" value="HATPase_C_sf"/>
</dbReference>
<evidence type="ECO:0000313" key="15">
    <source>
        <dbReference type="EMBL" id="KFI26517.1"/>
    </source>
</evidence>
<dbReference type="PANTHER" id="PTHR45436">
    <property type="entry name" value="SENSOR HISTIDINE KINASE YKOH"/>
    <property type="match status" value="1"/>
</dbReference>
<organism evidence="15 16">
    <name type="scientific">Paenirhodobacter enshiensis</name>
    <dbReference type="NCBI Taxonomy" id="1105367"/>
    <lineage>
        <taxon>Bacteria</taxon>
        <taxon>Pseudomonadati</taxon>
        <taxon>Pseudomonadota</taxon>
        <taxon>Alphaproteobacteria</taxon>
        <taxon>Rhodobacterales</taxon>
        <taxon>Rhodobacter group</taxon>
        <taxon>Paenirhodobacter</taxon>
    </lineage>
</organism>
<dbReference type="Gene3D" id="1.10.287.130">
    <property type="match status" value="1"/>
</dbReference>
<dbReference type="PROSITE" id="PS50885">
    <property type="entry name" value="HAMP"/>
    <property type="match status" value="1"/>
</dbReference>
<feature type="domain" description="HAMP" evidence="14">
    <location>
        <begin position="175"/>
        <end position="227"/>
    </location>
</feature>
<evidence type="ECO:0000256" key="8">
    <source>
        <dbReference type="ARBA" id="ARBA00022777"/>
    </source>
</evidence>
<dbReference type="EC" id="2.7.13.3" evidence="3"/>
<evidence type="ECO:0000313" key="16">
    <source>
        <dbReference type="Proteomes" id="UP000028824"/>
    </source>
</evidence>
<keyword evidence="7" id="KW-0547">Nucleotide-binding</keyword>
<dbReference type="SMART" id="SM00387">
    <property type="entry name" value="HATPase_c"/>
    <property type="match status" value="1"/>
</dbReference>
<dbReference type="AlphaFoldDB" id="A0A086XWW7"/>
<evidence type="ECO:0000256" key="4">
    <source>
        <dbReference type="ARBA" id="ARBA00022553"/>
    </source>
</evidence>
<evidence type="ECO:0000259" key="13">
    <source>
        <dbReference type="PROSITE" id="PS50109"/>
    </source>
</evidence>
<dbReference type="EMBL" id="JFZB01000014">
    <property type="protein sequence ID" value="KFI26517.1"/>
    <property type="molecule type" value="Genomic_DNA"/>
</dbReference>
<evidence type="ECO:0000256" key="9">
    <source>
        <dbReference type="ARBA" id="ARBA00022840"/>
    </source>
</evidence>
<feature type="domain" description="Histidine kinase" evidence="13">
    <location>
        <begin position="235"/>
        <end position="455"/>
    </location>
</feature>
<comment type="caution">
    <text evidence="15">The sequence shown here is derived from an EMBL/GenBank/DDBJ whole genome shotgun (WGS) entry which is preliminary data.</text>
</comment>
<dbReference type="PROSITE" id="PS50109">
    <property type="entry name" value="HIS_KIN"/>
    <property type="match status" value="1"/>
</dbReference>
<dbReference type="InterPro" id="IPR003661">
    <property type="entry name" value="HisK_dim/P_dom"/>
</dbReference>
<keyword evidence="16" id="KW-1185">Reference proteome</keyword>
<dbReference type="RefSeq" id="WP_036637433.1">
    <property type="nucleotide sequence ID" value="NZ_JFZB01000014.1"/>
</dbReference>
<evidence type="ECO:0000256" key="7">
    <source>
        <dbReference type="ARBA" id="ARBA00022741"/>
    </source>
</evidence>
<keyword evidence="10 12" id="KW-1133">Transmembrane helix</keyword>
<name>A0A086XWW7_9RHOB</name>
<dbReference type="PANTHER" id="PTHR45436:SF14">
    <property type="entry name" value="SENSOR PROTEIN QSEC"/>
    <property type="match status" value="1"/>
</dbReference>
<dbReference type="Proteomes" id="UP000028824">
    <property type="component" value="Unassembled WGS sequence"/>
</dbReference>
<dbReference type="InterPro" id="IPR003594">
    <property type="entry name" value="HATPase_dom"/>
</dbReference>
<evidence type="ECO:0000256" key="2">
    <source>
        <dbReference type="ARBA" id="ARBA00004141"/>
    </source>
</evidence>
<dbReference type="STRING" id="1105367.CG50_01965"/>
<keyword evidence="9" id="KW-0067">ATP-binding</keyword>
<reference evidence="15 16" key="1">
    <citation type="submission" date="2014-03" db="EMBL/GenBank/DDBJ databases">
        <title>Genome of Paenirhodobacter enshiensis DW2-9.</title>
        <authorList>
            <person name="Wang D."/>
            <person name="Wang G."/>
        </authorList>
    </citation>
    <scope>NUCLEOTIDE SEQUENCE [LARGE SCALE GENOMIC DNA]</scope>
    <source>
        <strain evidence="15 16">DW2-9</strain>
    </source>
</reference>
<dbReference type="SUPFAM" id="SSF47384">
    <property type="entry name" value="Homodimeric domain of signal transducing histidine kinase"/>
    <property type="match status" value="1"/>
</dbReference>
<dbReference type="GO" id="GO:0005524">
    <property type="term" value="F:ATP binding"/>
    <property type="evidence" value="ECO:0007669"/>
    <property type="project" value="UniProtKB-KW"/>
</dbReference>
<evidence type="ECO:0000259" key="14">
    <source>
        <dbReference type="PROSITE" id="PS50885"/>
    </source>
</evidence>
<dbReference type="Pfam" id="PF02518">
    <property type="entry name" value="HATPase_c"/>
    <property type="match status" value="1"/>
</dbReference>
<dbReference type="CDD" id="cd00082">
    <property type="entry name" value="HisKA"/>
    <property type="match status" value="1"/>
</dbReference>
<dbReference type="SUPFAM" id="SSF55874">
    <property type="entry name" value="ATPase domain of HSP90 chaperone/DNA topoisomerase II/histidine kinase"/>
    <property type="match status" value="1"/>
</dbReference>
<dbReference type="Gene3D" id="3.30.565.10">
    <property type="entry name" value="Histidine kinase-like ATPase, C-terminal domain"/>
    <property type="match status" value="1"/>
</dbReference>
<keyword evidence="5" id="KW-0808">Transferase</keyword>
<dbReference type="Pfam" id="PF00512">
    <property type="entry name" value="HisKA"/>
    <property type="match status" value="1"/>
</dbReference>
<dbReference type="SMART" id="SM00388">
    <property type="entry name" value="HisKA"/>
    <property type="match status" value="1"/>
</dbReference>
<keyword evidence="6 12" id="KW-0812">Transmembrane</keyword>
<dbReference type="GO" id="GO:0005886">
    <property type="term" value="C:plasma membrane"/>
    <property type="evidence" value="ECO:0007669"/>
    <property type="project" value="TreeGrafter"/>
</dbReference>
<keyword evidence="11" id="KW-0902">Two-component regulatory system</keyword>
<evidence type="ECO:0000256" key="1">
    <source>
        <dbReference type="ARBA" id="ARBA00000085"/>
    </source>
</evidence>
<evidence type="ECO:0000256" key="12">
    <source>
        <dbReference type="SAM" id="Phobius"/>
    </source>
</evidence>
<dbReference type="CDD" id="cd00075">
    <property type="entry name" value="HATPase"/>
    <property type="match status" value="1"/>
</dbReference>
<evidence type="ECO:0000256" key="3">
    <source>
        <dbReference type="ARBA" id="ARBA00012438"/>
    </source>
</evidence>
<keyword evidence="8" id="KW-0418">Kinase</keyword>
<feature type="transmembrane region" description="Helical" evidence="12">
    <location>
        <begin position="155"/>
        <end position="178"/>
    </location>
</feature>
<comment type="subcellular location">
    <subcellularLocation>
        <location evidence="2">Membrane</location>
        <topology evidence="2">Multi-pass membrane protein</topology>
    </subcellularLocation>
</comment>
<dbReference type="InterPro" id="IPR036097">
    <property type="entry name" value="HisK_dim/P_sf"/>
</dbReference>
<dbReference type="eggNOG" id="COG0642">
    <property type="taxonomic scope" value="Bacteria"/>
</dbReference>
<comment type="catalytic activity">
    <reaction evidence="1">
        <text>ATP + protein L-histidine = ADP + protein N-phospho-L-histidine.</text>
        <dbReference type="EC" id="2.7.13.3"/>
    </reaction>
</comment>
<evidence type="ECO:0000256" key="5">
    <source>
        <dbReference type="ARBA" id="ARBA00022679"/>
    </source>
</evidence>
<protein>
    <recommendedName>
        <fullName evidence="3">histidine kinase</fullName>
        <ecNumber evidence="3">2.7.13.3</ecNumber>
    </recommendedName>
</protein>
<dbReference type="GO" id="GO:0000155">
    <property type="term" value="F:phosphorelay sensor kinase activity"/>
    <property type="evidence" value="ECO:0007669"/>
    <property type="project" value="InterPro"/>
</dbReference>
<evidence type="ECO:0000256" key="10">
    <source>
        <dbReference type="ARBA" id="ARBA00022989"/>
    </source>
</evidence>
<evidence type="ECO:0000256" key="6">
    <source>
        <dbReference type="ARBA" id="ARBA00022692"/>
    </source>
</evidence>
<dbReference type="OrthoDB" id="9809766at2"/>
<keyword evidence="4" id="KW-0597">Phosphoprotein</keyword>
<dbReference type="InterPro" id="IPR003660">
    <property type="entry name" value="HAMP_dom"/>
</dbReference>
<keyword evidence="12" id="KW-0472">Membrane</keyword>
<dbReference type="InterPro" id="IPR005467">
    <property type="entry name" value="His_kinase_dom"/>
</dbReference>
<sequence length="455" mass="47282">MSARRPRLSRRLAGLVGAVLGLLWLVSMAATGLALRFEEGELFDQQLVVGAETLLPMLSAQIASGGAVVPGAASLREAPREALAWRMIDRDGRVLAASEMAARAKFPTDPAPGGFQRSATHRIYTTAFDAAGHAVQFADPMAERHEAWRVTFLSFALPMLALVPLGGLLVWGTVGLGLRPLTGLRAEMARRDSHTLAPIGTGRLPEELAAMAEAMNGFMARLGQALEGERAFASNAAHELRTPVAIALAQVQRLRAEATDPAIRARAETIETALQRMSHLVGRLLQLARADAGVGPGEAAVDAGVLLRLVVRGLASGSARLQLTLPEAPVPVHIDADAFAIVAGNLIENALQHSPADTPVEVGLIPGPAAEPGADPGEGTGAVLCVRNAGPVVPPGELVRLTQRFVRAPGAGGAAGFGLGLCISHQIAAQAGGRLDLSSPVPGRTEGFEARLTLA</sequence>
<accession>A0A086XWW7</accession>